<organism evidence="1 2">
    <name type="scientific">Streptosporangium brasiliense</name>
    <dbReference type="NCBI Taxonomy" id="47480"/>
    <lineage>
        <taxon>Bacteria</taxon>
        <taxon>Bacillati</taxon>
        <taxon>Actinomycetota</taxon>
        <taxon>Actinomycetes</taxon>
        <taxon>Streptosporangiales</taxon>
        <taxon>Streptosporangiaceae</taxon>
        <taxon>Streptosporangium</taxon>
    </lineage>
</organism>
<name>A0ABT9RII4_9ACTN</name>
<evidence type="ECO:0000313" key="2">
    <source>
        <dbReference type="Proteomes" id="UP001230426"/>
    </source>
</evidence>
<comment type="caution">
    <text evidence="1">The sequence shown here is derived from an EMBL/GenBank/DDBJ whole genome shotgun (WGS) entry which is preliminary data.</text>
</comment>
<dbReference type="EMBL" id="JAUSRB010000002">
    <property type="protein sequence ID" value="MDP9868883.1"/>
    <property type="molecule type" value="Genomic_DNA"/>
</dbReference>
<reference evidence="1 2" key="1">
    <citation type="submission" date="2023-07" db="EMBL/GenBank/DDBJ databases">
        <title>Sequencing the genomes of 1000 actinobacteria strains.</title>
        <authorList>
            <person name="Klenk H.-P."/>
        </authorList>
    </citation>
    <scope>NUCLEOTIDE SEQUENCE [LARGE SCALE GENOMIC DNA]</scope>
    <source>
        <strain evidence="1 2">DSM 44109</strain>
    </source>
</reference>
<protein>
    <recommendedName>
        <fullName evidence="3">NUDIX hydrolase</fullName>
    </recommendedName>
</protein>
<sequence length="56" mass="6237">MISCRTPECWRGSAEPGKCDALEWHPLNRLPDGMVDYPAAALREIGDGRPFAQFGF</sequence>
<dbReference type="RefSeq" id="WP_306872207.1">
    <property type="nucleotide sequence ID" value="NZ_JAUSRB010000002.1"/>
</dbReference>
<accession>A0ABT9RII4</accession>
<dbReference type="Proteomes" id="UP001230426">
    <property type="component" value="Unassembled WGS sequence"/>
</dbReference>
<evidence type="ECO:0000313" key="1">
    <source>
        <dbReference type="EMBL" id="MDP9868883.1"/>
    </source>
</evidence>
<gene>
    <name evidence="1" type="ORF">J2S55_008149</name>
</gene>
<proteinExistence type="predicted"/>
<evidence type="ECO:0008006" key="3">
    <source>
        <dbReference type="Google" id="ProtNLM"/>
    </source>
</evidence>
<keyword evidence="2" id="KW-1185">Reference proteome</keyword>